<reference evidence="6 7" key="1">
    <citation type="submission" date="2018-07" db="EMBL/GenBank/DDBJ databases">
        <title>Genomic Encyclopedia of Type Strains, Phase III (KMG-III): the genomes of soil and plant-associated and newly described type strains.</title>
        <authorList>
            <person name="Whitman W."/>
        </authorList>
    </citation>
    <scope>NUCLEOTIDE SEQUENCE [LARGE SCALE GENOMIC DNA]</scope>
    <source>
        <strain evidence="6 7">CECT 7506</strain>
    </source>
</reference>
<evidence type="ECO:0000313" key="6">
    <source>
        <dbReference type="EMBL" id="RCW51861.1"/>
    </source>
</evidence>
<dbReference type="GO" id="GO:0045892">
    <property type="term" value="P:negative regulation of DNA-templated transcription"/>
    <property type="evidence" value="ECO:0007669"/>
    <property type="project" value="UniProtKB-ARBA"/>
</dbReference>
<dbReference type="InterPro" id="IPR009057">
    <property type="entry name" value="Homeodomain-like_sf"/>
</dbReference>
<protein>
    <submittedName>
        <fullName evidence="6">TetR family transcriptional regulator</fullName>
    </submittedName>
</protein>
<dbReference type="SUPFAM" id="SSF46689">
    <property type="entry name" value="Homeodomain-like"/>
    <property type="match status" value="1"/>
</dbReference>
<dbReference type="PROSITE" id="PS50977">
    <property type="entry name" value="HTH_TETR_2"/>
    <property type="match status" value="1"/>
</dbReference>
<keyword evidence="7" id="KW-1185">Reference proteome</keyword>
<dbReference type="PANTHER" id="PTHR43479">
    <property type="entry name" value="ACREF/ENVCD OPERON REPRESSOR-RELATED"/>
    <property type="match status" value="1"/>
</dbReference>
<evidence type="ECO:0000313" key="7">
    <source>
        <dbReference type="Proteomes" id="UP000252415"/>
    </source>
</evidence>
<dbReference type="AlphaFoldDB" id="A0A368W809"/>
<gene>
    <name evidence="6" type="ORF">DFP97_101204</name>
</gene>
<dbReference type="InterPro" id="IPR050624">
    <property type="entry name" value="HTH-type_Tx_Regulator"/>
</dbReference>
<comment type="caution">
    <text evidence="6">The sequence shown here is derived from an EMBL/GenBank/DDBJ whole genome shotgun (WGS) entry which is preliminary data.</text>
</comment>
<keyword evidence="3" id="KW-0804">Transcription</keyword>
<sequence length="206" mass="23493">MRSEETKRSIIAAAIKLFGERGYESVTIREIAKEAGCSHTTIYIYFQDKEALLHALSMQPLQQFKTTLDSVAADMNLSPAEKLQRLNGLFISFCLENRSMYTIFFEVKSARVDDPEPDLEINRLRNEMFGIMAQLLQNYLDIPEGERLLGFSRIYFYMLRGIVGTYTLSEESVDSIINRLSATFDDAFDALLLGFKEQLTERGAAK</sequence>
<dbReference type="RefSeq" id="WP_245975805.1">
    <property type="nucleotide sequence ID" value="NZ_QPJD01000001.1"/>
</dbReference>
<evidence type="ECO:0000256" key="1">
    <source>
        <dbReference type="ARBA" id="ARBA00023015"/>
    </source>
</evidence>
<dbReference type="GO" id="GO:0003677">
    <property type="term" value="F:DNA binding"/>
    <property type="evidence" value="ECO:0007669"/>
    <property type="project" value="UniProtKB-UniRule"/>
</dbReference>
<dbReference type="Proteomes" id="UP000252415">
    <property type="component" value="Unassembled WGS sequence"/>
</dbReference>
<organism evidence="6 7">
    <name type="scientific">Paenibacillus prosopidis</name>
    <dbReference type="NCBI Taxonomy" id="630520"/>
    <lineage>
        <taxon>Bacteria</taxon>
        <taxon>Bacillati</taxon>
        <taxon>Bacillota</taxon>
        <taxon>Bacilli</taxon>
        <taxon>Bacillales</taxon>
        <taxon>Paenibacillaceae</taxon>
        <taxon>Paenibacillus</taxon>
    </lineage>
</organism>
<feature type="domain" description="HTH tetR-type" evidence="5">
    <location>
        <begin position="4"/>
        <end position="64"/>
    </location>
</feature>
<dbReference type="EMBL" id="QPJD01000001">
    <property type="protein sequence ID" value="RCW51861.1"/>
    <property type="molecule type" value="Genomic_DNA"/>
</dbReference>
<dbReference type="FunFam" id="1.10.10.60:FF:000141">
    <property type="entry name" value="TetR family transcriptional regulator"/>
    <property type="match status" value="1"/>
</dbReference>
<dbReference type="Gene3D" id="1.10.357.10">
    <property type="entry name" value="Tetracycline Repressor, domain 2"/>
    <property type="match status" value="1"/>
</dbReference>
<evidence type="ECO:0000256" key="3">
    <source>
        <dbReference type="ARBA" id="ARBA00023163"/>
    </source>
</evidence>
<evidence type="ECO:0000259" key="5">
    <source>
        <dbReference type="PROSITE" id="PS50977"/>
    </source>
</evidence>
<dbReference type="PRINTS" id="PR00455">
    <property type="entry name" value="HTHTETR"/>
</dbReference>
<proteinExistence type="predicted"/>
<feature type="DNA-binding region" description="H-T-H motif" evidence="4">
    <location>
        <begin position="27"/>
        <end position="46"/>
    </location>
</feature>
<name>A0A368W809_9BACL</name>
<dbReference type="Pfam" id="PF00440">
    <property type="entry name" value="TetR_N"/>
    <property type="match status" value="1"/>
</dbReference>
<dbReference type="PANTHER" id="PTHR43479:SF11">
    <property type="entry name" value="ACREF_ENVCD OPERON REPRESSOR-RELATED"/>
    <property type="match status" value="1"/>
</dbReference>
<keyword evidence="1" id="KW-0805">Transcription regulation</keyword>
<dbReference type="InterPro" id="IPR001647">
    <property type="entry name" value="HTH_TetR"/>
</dbReference>
<evidence type="ECO:0000256" key="4">
    <source>
        <dbReference type="PROSITE-ProRule" id="PRU00335"/>
    </source>
</evidence>
<keyword evidence="2 4" id="KW-0238">DNA-binding</keyword>
<evidence type="ECO:0000256" key="2">
    <source>
        <dbReference type="ARBA" id="ARBA00023125"/>
    </source>
</evidence>
<accession>A0A368W809</accession>